<name>A0A923RI21_9BACI</name>
<dbReference type="Proteomes" id="UP000637359">
    <property type="component" value="Unassembled WGS sequence"/>
</dbReference>
<evidence type="ECO:0000313" key="1">
    <source>
        <dbReference type="EMBL" id="MBC5636891.1"/>
    </source>
</evidence>
<sequence length="70" mass="8010">MSEEKKVTEEECQCPISIERGEKVTEGCSLYPKCIAGKKKVTEEEPLYSQYKTKRGEKIEPDNVTLWGQV</sequence>
<gene>
    <name evidence="1" type="ORF">H8S33_08685</name>
</gene>
<dbReference type="RefSeq" id="WP_186869603.1">
    <property type="nucleotide sequence ID" value="NZ_JACOOL010000005.1"/>
</dbReference>
<evidence type="ECO:0000313" key="2">
    <source>
        <dbReference type="Proteomes" id="UP000637359"/>
    </source>
</evidence>
<proteinExistence type="predicted"/>
<organism evidence="1 2">
    <name type="scientific">Ornithinibacillus hominis</name>
    <dbReference type="NCBI Taxonomy" id="2763055"/>
    <lineage>
        <taxon>Bacteria</taxon>
        <taxon>Bacillati</taxon>
        <taxon>Bacillota</taxon>
        <taxon>Bacilli</taxon>
        <taxon>Bacillales</taxon>
        <taxon>Bacillaceae</taxon>
        <taxon>Ornithinibacillus</taxon>
    </lineage>
</organism>
<protein>
    <submittedName>
        <fullName evidence="1">Uncharacterized protein</fullName>
    </submittedName>
</protein>
<reference evidence="1" key="1">
    <citation type="submission" date="2020-08" db="EMBL/GenBank/DDBJ databases">
        <title>Genome public.</title>
        <authorList>
            <person name="Liu C."/>
            <person name="Sun Q."/>
        </authorList>
    </citation>
    <scope>NUCLEOTIDE SEQUENCE</scope>
    <source>
        <strain evidence="1">BX22</strain>
    </source>
</reference>
<comment type="caution">
    <text evidence="1">The sequence shown here is derived from an EMBL/GenBank/DDBJ whole genome shotgun (WGS) entry which is preliminary data.</text>
</comment>
<dbReference type="AlphaFoldDB" id="A0A923RI21"/>
<keyword evidence="2" id="KW-1185">Reference proteome</keyword>
<accession>A0A923RI21</accession>
<dbReference type="EMBL" id="JACOOL010000005">
    <property type="protein sequence ID" value="MBC5636891.1"/>
    <property type="molecule type" value="Genomic_DNA"/>
</dbReference>